<dbReference type="Pfam" id="PF10609">
    <property type="entry name" value="ParA"/>
    <property type="match status" value="1"/>
</dbReference>
<comment type="subunit">
    <text evidence="8">Homodimer.</text>
</comment>
<dbReference type="GO" id="GO:0051539">
    <property type="term" value="F:4 iron, 4 sulfur cluster binding"/>
    <property type="evidence" value="ECO:0007669"/>
    <property type="project" value="TreeGrafter"/>
</dbReference>
<reference evidence="10 11" key="1">
    <citation type="journal article" date="2012" name="Stand. Genomic Sci.">
        <title>Complete genome sequencing and analysis of Saprospira grandis str. Lewin, a predatory marine bacterium.</title>
        <authorList>
            <person name="Saw J.H."/>
            <person name="Yuryev A."/>
            <person name="Kanbe M."/>
            <person name="Hou S."/>
            <person name="Young A.G."/>
            <person name="Aizawa S."/>
            <person name="Alam M."/>
        </authorList>
    </citation>
    <scope>NUCLEOTIDE SEQUENCE [LARGE SCALE GENOMIC DNA]</scope>
    <source>
        <strain evidence="10 11">Lewin</strain>
    </source>
</reference>
<gene>
    <name evidence="10" type="primary">mrp</name>
    <name evidence="10" type="ordered locus">SGRA_0352</name>
</gene>
<dbReference type="FunFam" id="3.40.50.300:FF:001119">
    <property type="entry name" value="Iron-sulfur cluster carrier protein"/>
    <property type="match status" value="1"/>
</dbReference>
<accession>H6L7Q9</accession>
<dbReference type="GO" id="GO:0046872">
    <property type="term" value="F:metal ion binding"/>
    <property type="evidence" value="ECO:0007669"/>
    <property type="project" value="UniProtKB-KW"/>
</dbReference>
<dbReference type="STRING" id="984262.SGRA_0352"/>
<evidence type="ECO:0000256" key="2">
    <source>
        <dbReference type="ARBA" id="ARBA00008205"/>
    </source>
</evidence>
<dbReference type="InterPro" id="IPR033756">
    <property type="entry name" value="YlxH/NBP35"/>
</dbReference>
<dbReference type="KEGG" id="sgn:SGRA_0352"/>
<dbReference type="PANTHER" id="PTHR42961:SF2">
    <property type="entry name" value="IRON-SULFUR PROTEIN NUBPL"/>
    <property type="match status" value="1"/>
</dbReference>
<dbReference type="RefSeq" id="WP_014373338.1">
    <property type="nucleotide sequence ID" value="NC_016940.1"/>
</dbReference>
<evidence type="ECO:0000256" key="6">
    <source>
        <dbReference type="ARBA" id="ARBA00023004"/>
    </source>
</evidence>
<evidence type="ECO:0000256" key="8">
    <source>
        <dbReference type="HAMAP-Rule" id="MF_02040"/>
    </source>
</evidence>
<dbReference type="EMBL" id="CP002831">
    <property type="protein sequence ID" value="AFC23091.1"/>
    <property type="molecule type" value="Genomic_DNA"/>
</dbReference>
<organism evidence="10 11">
    <name type="scientific">Saprospira grandis (strain Lewin)</name>
    <dbReference type="NCBI Taxonomy" id="984262"/>
    <lineage>
        <taxon>Bacteria</taxon>
        <taxon>Pseudomonadati</taxon>
        <taxon>Bacteroidota</taxon>
        <taxon>Saprospiria</taxon>
        <taxon>Saprospirales</taxon>
        <taxon>Saprospiraceae</taxon>
        <taxon>Saprospira</taxon>
    </lineage>
</organism>
<evidence type="ECO:0000256" key="3">
    <source>
        <dbReference type="ARBA" id="ARBA00022723"/>
    </source>
</evidence>
<sequence length="364" mass="39241">MELNKQKIIEALREVKDPKSGEDIISARMVEQLETDEQNVSFSLLLPANMDSGTKNSLNFACIAAVNSVFPEAEVHIHVKTTVVQTAPTSIVPQIKNIIAVASGKGGVGKSTVSLNLALGLKALGARVGIMDADVYGPSLPTMLGLQKQRPRIKDVDGQPKIVPIEKYGIPSISMGYIIEPEQAVVLRGPRLAGIIKQFFQDCLWPELDYLIIDLPPGTGDVQLTLVQTVAVTGAVMVTTPQEVSLADAVKGMNMFRLPNVNVPILGVVENMAWFTPAELPNNKYYIFGQGGGKQLAKESNSVLLGQIPLVQAIREGGDNGLPAILNEDPITKEAFMNVARQTLRQVAIRNEAMPPTSMVNVQS</sequence>
<evidence type="ECO:0000259" key="9">
    <source>
        <dbReference type="Pfam" id="PF01883"/>
    </source>
</evidence>
<feature type="domain" description="MIP18 family-like" evidence="9">
    <location>
        <begin position="5"/>
        <end position="75"/>
    </location>
</feature>
<dbReference type="HAMAP" id="MF_02040">
    <property type="entry name" value="Mrp_NBP35"/>
    <property type="match status" value="1"/>
</dbReference>
<keyword evidence="8" id="KW-0378">Hydrolase</keyword>
<dbReference type="GO" id="GO:0140663">
    <property type="term" value="F:ATP-dependent FeS chaperone activity"/>
    <property type="evidence" value="ECO:0007669"/>
    <property type="project" value="InterPro"/>
</dbReference>
<dbReference type="GO" id="GO:0016226">
    <property type="term" value="P:iron-sulfur cluster assembly"/>
    <property type="evidence" value="ECO:0007669"/>
    <property type="project" value="InterPro"/>
</dbReference>
<dbReference type="InterPro" id="IPR044304">
    <property type="entry name" value="NUBPL-like"/>
</dbReference>
<feature type="binding site" evidence="8">
    <location>
        <begin position="104"/>
        <end position="111"/>
    </location>
    <ligand>
        <name>ATP</name>
        <dbReference type="ChEBI" id="CHEBI:30616"/>
    </ligand>
</feature>
<name>H6L7Q9_SAPGL</name>
<keyword evidence="7 8" id="KW-0411">Iron-sulfur</keyword>
<dbReference type="GO" id="GO:0005524">
    <property type="term" value="F:ATP binding"/>
    <property type="evidence" value="ECO:0007669"/>
    <property type="project" value="UniProtKB-UniRule"/>
</dbReference>
<dbReference type="InterPro" id="IPR019591">
    <property type="entry name" value="Mrp/NBP35_ATP-bd"/>
</dbReference>
<keyword evidence="6 8" id="KW-0408">Iron</keyword>
<evidence type="ECO:0000313" key="11">
    <source>
        <dbReference type="Proteomes" id="UP000007519"/>
    </source>
</evidence>
<dbReference type="InterPro" id="IPR002744">
    <property type="entry name" value="MIP18-like"/>
</dbReference>
<protein>
    <recommendedName>
        <fullName evidence="8">Iron-sulfur cluster carrier protein</fullName>
    </recommendedName>
</protein>
<keyword evidence="5 8" id="KW-0067">ATP-binding</keyword>
<evidence type="ECO:0000256" key="7">
    <source>
        <dbReference type="ARBA" id="ARBA00023014"/>
    </source>
</evidence>
<dbReference type="SUPFAM" id="SSF117916">
    <property type="entry name" value="Fe-S cluster assembly (FSCA) domain-like"/>
    <property type="match status" value="1"/>
</dbReference>
<dbReference type="InterPro" id="IPR027417">
    <property type="entry name" value="P-loop_NTPase"/>
</dbReference>
<comment type="function">
    <text evidence="8">Binds and transfers iron-sulfur (Fe-S) clusters to target apoproteins. Can hydrolyze ATP.</text>
</comment>
<evidence type="ECO:0000256" key="4">
    <source>
        <dbReference type="ARBA" id="ARBA00022741"/>
    </source>
</evidence>
<dbReference type="PANTHER" id="PTHR42961">
    <property type="entry name" value="IRON-SULFUR PROTEIN NUBPL"/>
    <property type="match status" value="1"/>
</dbReference>
<dbReference type="Pfam" id="PF01883">
    <property type="entry name" value="FeS_assembly_P"/>
    <property type="match status" value="1"/>
</dbReference>
<dbReference type="PROSITE" id="PS01215">
    <property type="entry name" value="MRP"/>
    <property type="match status" value="1"/>
</dbReference>
<dbReference type="AlphaFoldDB" id="H6L7Q9"/>
<comment type="similarity">
    <text evidence="8">Belongs to the Mrp/NBP35 ATP-binding proteins family.</text>
</comment>
<comment type="similarity">
    <text evidence="2">In the C-terminal section; belongs to the Mrp/NBP35 ATP-binding proteins family.</text>
</comment>
<evidence type="ECO:0000256" key="5">
    <source>
        <dbReference type="ARBA" id="ARBA00022840"/>
    </source>
</evidence>
<evidence type="ECO:0000256" key="1">
    <source>
        <dbReference type="ARBA" id="ARBA00007352"/>
    </source>
</evidence>
<dbReference type="eggNOG" id="COG0489">
    <property type="taxonomic scope" value="Bacteria"/>
</dbReference>
<dbReference type="Gene3D" id="3.40.50.300">
    <property type="entry name" value="P-loop containing nucleotide triphosphate hydrolases"/>
    <property type="match status" value="1"/>
</dbReference>
<evidence type="ECO:0000313" key="10">
    <source>
        <dbReference type="EMBL" id="AFC23091.1"/>
    </source>
</evidence>
<dbReference type="InterPro" id="IPR034904">
    <property type="entry name" value="FSCA_dom_sf"/>
</dbReference>
<dbReference type="HOGENOM" id="CLU_024839_0_0_10"/>
<dbReference type="SUPFAM" id="SSF52540">
    <property type="entry name" value="P-loop containing nucleoside triphosphate hydrolases"/>
    <property type="match status" value="1"/>
</dbReference>
<dbReference type="InterPro" id="IPR000808">
    <property type="entry name" value="Mrp-like_CS"/>
</dbReference>
<dbReference type="CDD" id="cd02037">
    <property type="entry name" value="Mrp_NBP35"/>
    <property type="match status" value="1"/>
</dbReference>
<dbReference type="Proteomes" id="UP000007519">
    <property type="component" value="Chromosome"/>
</dbReference>
<proteinExistence type="inferred from homology"/>
<dbReference type="Gene3D" id="3.30.300.130">
    <property type="entry name" value="Fe-S cluster assembly (FSCA)"/>
    <property type="match status" value="1"/>
</dbReference>
<keyword evidence="4 8" id="KW-0547">Nucleotide-binding</keyword>
<keyword evidence="11" id="KW-1185">Reference proteome</keyword>
<keyword evidence="3 8" id="KW-0479">Metal-binding</keyword>
<comment type="similarity">
    <text evidence="1">In the N-terminal section; belongs to the MIP18 family.</text>
</comment>
<dbReference type="GO" id="GO:0016887">
    <property type="term" value="F:ATP hydrolysis activity"/>
    <property type="evidence" value="ECO:0007669"/>
    <property type="project" value="UniProtKB-UniRule"/>
</dbReference>
<dbReference type="OrthoDB" id="9809679at2"/>